<reference evidence="1 2" key="1">
    <citation type="submission" date="2015-01" db="EMBL/GenBank/DDBJ databases">
        <title>Enhanced salinomycin production by adjusting the supply of polyketide extender units in Streptomyce albus DSM 41398.</title>
        <authorList>
            <person name="Lu C."/>
        </authorList>
    </citation>
    <scope>NUCLEOTIDE SEQUENCE [LARGE SCALE GENOMIC DNA]</scope>
    <source>
        <strain evidence="2">ATCC 21838 / DSM 41398 / FERM P-419 / JCM 4703 / NBRC 107858</strain>
    </source>
</reference>
<accession>A0A0B5ELR0</accession>
<proteinExistence type="predicted"/>
<dbReference type="AlphaFoldDB" id="A0A0B5ELR0"/>
<name>A0A0B5ELR0_STRA4</name>
<dbReference type="EMBL" id="CP010519">
    <property type="protein sequence ID" value="AJE83333.1"/>
    <property type="molecule type" value="Genomic_DNA"/>
</dbReference>
<dbReference type="KEGG" id="sals:SLNWT_2957"/>
<organism evidence="1 2">
    <name type="scientific">Streptomyces albus (strain ATCC 21838 / DSM 41398 / FERM P-419 / JCM 4703 / NBRC 107858)</name>
    <dbReference type="NCBI Taxonomy" id="1081613"/>
    <lineage>
        <taxon>Bacteria</taxon>
        <taxon>Bacillati</taxon>
        <taxon>Actinomycetota</taxon>
        <taxon>Actinomycetes</taxon>
        <taxon>Kitasatosporales</taxon>
        <taxon>Streptomycetaceae</taxon>
        <taxon>Streptomyces</taxon>
    </lineage>
</organism>
<dbReference type="Proteomes" id="UP000031523">
    <property type="component" value="Chromosome"/>
</dbReference>
<evidence type="ECO:0000313" key="1">
    <source>
        <dbReference type="EMBL" id="AJE83333.1"/>
    </source>
</evidence>
<gene>
    <name evidence="1" type="ORF">SLNWT_2957</name>
</gene>
<evidence type="ECO:0000313" key="2">
    <source>
        <dbReference type="Proteomes" id="UP000031523"/>
    </source>
</evidence>
<protein>
    <submittedName>
        <fullName evidence="1">Uncharacterized protein</fullName>
    </submittedName>
</protein>
<keyword evidence="2" id="KW-1185">Reference proteome</keyword>
<sequence length="48" mass="5154">MSVRPVATADLVDEYGTRLEVPEVQFRQVGGAARRARAASAPRWPSAG</sequence>